<comment type="subcellular location">
    <subcellularLocation>
        <location evidence="1">Cytoplasm</location>
    </subcellularLocation>
</comment>
<comment type="similarity">
    <text evidence="2">Belongs to the GHMP kinase family. Mevalonate kinase subfamily.</text>
</comment>
<dbReference type="GO" id="GO:0016126">
    <property type="term" value="P:sterol biosynthetic process"/>
    <property type="evidence" value="ECO:0007669"/>
    <property type="project" value="UniProtKB-KW"/>
</dbReference>
<keyword evidence="4" id="KW-0963">Cytoplasm</keyword>
<evidence type="ECO:0000256" key="4">
    <source>
        <dbReference type="ARBA" id="ARBA00022490"/>
    </source>
</evidence>
<sequence length="341" mass="36132">MEVKARAPGKIILSGEHAVVHGSTAVASSIDLYTYVSLRFPTPSDNDDALRLQFKDVGLEFSWPIGRIKEALSEKDIPNSSVPTSCSIESLRSLAALVDELKIPEAKIGLGAGVLAFLWLYSSIQGYKPATVVITSELPLGSGLGEKIIHGKPSGIDNTVSTHYGNMIKFKSGSLTRIKTNMTLKMLITNTKVGRNTKALVAGVSERTLRHPEAMASVFNAVDSISTDMATIIQSPAPDDLSLTEKESKIEESMEMNQGLLQCMGVSHASIETVLRTTLKYKLASKLTGAGGGGCVLTLLPTLLSGTVVDKVTSELESCGFHCLTAAIGGNGVEICFGDSS</sequence>
<dbReference type="Pfam" id="PF08544">
    <property type="entry name" value="GHMP_kinases_C"/>
    <property type="match status" value="1"/>
</dbReference>
<evidence type="ECO:0000256" key="7">
    <source>
        <dbReference type="ARBA" id="ARBA00022723"/>
    </source>
</evidence>
<keyword evidence="7" id="KW-0479">Metal-binding</keyword>
<comment type="pathway">
    <text evidence="17">Isoprenoid biosynthesis; isopentenyl diphosphate biosynthesis via mevalonate pathway; isopentenyl diphosphate from (R)-mevalonate: step 1/3.</text>
</comment>
<comment type="caution">
    <text evidence="19">The sequence shown here is derived from an EMBL/GenBank/DDBJ whole genome shotgun (WGS) entry which is preliminary data.</text>
</comment>
<name>A0A314YVK9_PRUYE</name>
<dbReference type="Gene3D" id="3.30.230.10">
    <property type="match status" value="1"/>
</dbReference>
<keyword evidence="16" id="KW-0753">Steroid metabolism</keyword>
<dbReference type="Proteomes" id="UP000250321">
    <property type="component" value="Unassembled WGS sequence"/>
</dbReference>
<evidence type="ECO:0000256" key="12">
    <source>
        <dbReference type="ARBA" id="ARBA00022955"/>
    </source>
</evidence>
<evidence type="ECO:0000256" key="17">
    <source>
        <dbReference type="ARBA" id="ARBA00029438"/>
    </source>
</evidence>
<evidence type="ECO:0000256" key="6">
    <source>
        <dbReference type="ARBA" id="ARBA00022679"/>
    </source>
</evidence>
<keyword evidence="10" id="KW-0067">ATP-binding</keyword>
<keyword evidence="20" id="KW-1185">Reference proteome</keyword>
<keyword evidence="15" id="KW-1207">Sterol metabolism</keyword>
<evidence type="ECO:0000259" key="18">
    <source>
        <dbReference type="Pfam" id="PF08544"/>
    </source>
</evidence>
<evidence type="ECO:0000256" key="15">
    <source>
        <dbReference type="ARBA" id="ARBA00023166"/>
    </source>
</evidence>
<dbReference type="PANTHER" id="PTHR43290">
    <property type="entry name" value="MEVALONATE KINASE"/>
    <property type="match status" value="1"/>
</dbReference>
<accession>A0A314YVK9</accession>
<dbReference type="Gene3D" id="3.30.70.890">
    <property type="entry name" value="GHMP kinase, C-terminal domain"/>
    <property type="match status" value="1"/>
</dbReference>
<dbReference type="AlphaFoldDB" id="A0A314YVK9"/>
<evidence type="ECO:0000256" key="9">
    <source>
        <dbReference type="ARBA" id="ARBA00022777"/>
    </source>
</evidence>
<dbReference type="EMBL" id="PJQY01000637">
    <property type="protein sequence ID" value="PQQ09214.1"/>
    <property type="molecule type" value="Genomic_DNA"/>
</dbReference>
<evidence type="ECO:0000256" key="16">
    <source>
        <dbReference type="ARBA" id="ARBA00023221"/>
    </source>
</evidence>
<evidence type="ECO:0000256" key="13">
    <source>
        <dbReference type="ARBA" id="ARBA00023011"/>
    </source>
</evidence>
<dbReference type="InterPro" id="IPR036554">
    <property type="entry name" value="GHMP_kinase_C_sf"/>
</dbReference>
<reference evidence="19 20" key="1">
    <citation type="submission" date="2018-02" db="EMBL/GenBank/DDBJ databases">
        <title>Draft genome of wild Prunus yedoensis var. nudiflora.</title>
        <authorList>
            <person name="Baek S."/>
            <person name="Kim J.-H."/>
            <person name="Choi K."/>
            <person name="Kim G.-B."/>
            <person name="Cho A."/>
            <person name="Jang H."/>
            <person name="Shin C.-H."/>
            <person name="Yu H.-J."/>
            <person name="Mun J.-H."/>
        </authorList>
    </citation>
    <scope>NUCLEOTIDE SEQUENCE [LARGE SCALE GENOMIC DNA]</scope>
    <source>
        <strain evidence="20">cv. Jeju island</strain>
        <tissue evidence="19">Leaf</tissue>
    </source>
</reference>
<evidence type="ECO:0000256" key="3">
    <source>
        <dbReference type="ARBA" id="ARBA00012103"/>
    </source>
</evidence>
<dbReference type="STRING" id="2094558.A0A314YVK9"/>
<dbReference type="PRINTS" id="PR00959">
    <property type="entry name" value="MEVGALKINASE"/>
</dbReference>
<keyword evidence="9 19" id="KW-0418">Kinase</keyword>
<dbReference type="InterPro" id="IPR014721">
    <property type="entry name" value="Ribsml_uS5_D2-typ_fold_subgr"/>
</dbReference>
<feature type="domain" description="GHMP kinase C-terminal" evidence="18">
    <location>
        <begin position="250"/>
        <end position="301"/>
    </location>
</feature>
<dbReference type="SUPFAM" id="SSF55060">
    <property type="entry name" value="GHMP Kinase, C-terminal domain"/>
    <property type="match status" value="1"/>
</dbReference>
<dbReference type="GO" id="GO:0005524">
    <property type="term" value="F:ATP binding"/>
    <property type="evidence" value="ECO:0007669"/>
    <property type="project" value="UniProtKB-KW"/>
</dbReference>
<evidence type="ECO:0000256" key="14">
    <source>
        <dbReference type="ARBA" id="ARBA00023098"/>
    </source>
</evidence>
<keyword evidence="6" id="KW-0808">Transferase</keyword>
<dbReference type="SUPFAM" id="SSF54211">
    <property type="entry name" value="Ribosomal protein S5 domain 2-like"/>
    <property type="match status" value="1"/>
</dbReference>
<dbReference type="InterPro" id="IPR020568">
    <property type="entry name" value="Ribosomal_Su5_D2-typ_SF"/>
</dbReference>
<keyword evidence="14" id="KW-0443">Lipid metabolism</keyword>
<dbReference type="PANTHER" id="PTHR43290:SF2">
    <property type="entry name" value="MEVALONATE KINASE"/>
    <property type="match status" value="1"/>
</dbReference>
<dbReference type="GO" id="GO:0005829">
    <property type="term" value="C:cytosol"/>
    <property type="evidence" value="ECO:0007669"/>
    <property type="project" value="TreeGrafter"/>
</dbReference>
<evidence type="ECO:0000313" key="19">
    <source>
        <dbReference type="EMBL" id="PQQ09214.1"/>
    </source>
</evidence>
<dbReference type="GO" id="GO:0046872">
    <property type="term" value="F:metal ion binding"/>
    <property type="evidence" value="ECO:0007669"/>
    <property type="project" value="UniProtKB-KW"/>
</dbReference>
<evidence type="ECO:0000256" key="5">
    <source>
        <dbReference type="ARBA" id="ARBA00022516"/>
    </source>
</evidence>
<gene>
    <name evidence="19" type="ORF">Pyn_31359</name>
</gene>
<evidence type="ECO:0000256" key="8">
    <source>
        <dbReference type="ARBA" id="ARBA00022741"/>
    </source>
</evidence>
<dbReference type="GO" id="GO:0004496">
    <property type="term" value="F:mevalonate kinase activity"/>
    <property type="evidence" value="ECO:0007669"/>
    <property type="project" value="UniProtKB-EC"/>
</dbReference>
<keyword evidence="12" id="KW-0752">Steroid biosynthesis</keyword>
<dbReference type="GO" id="GO:0019287">
    <property type="term" value="P:isopentenyl diphosphate biosynthetic process, mevalonate pathway"/>
    <property type="evidence" value="ECO:0007669"/>
    <property type="project" value="TreeGrafter"/>
</dbReference>
<evidence type="ECO:0000256" key="10">
    <source>
        <dbReference type="ARBA" id="ARBA00022840"/>
    </source>
</evidence>
<keyword evidence="8" id="KW-0547">Nucleotide-binding</keyword>
<organism evidence="19 20">
    <name type="scientific">Prunus yedoensis var. nudiflora</name>
    <dbReference type="NCBI Taxonomy" id="2094558"/>
    <lineage>
        <taxon>Eukaryota</taxon>
        <taxon>Viridiplantae</taxon>
        <taxon>Streptophyta</taxon>
        <taxon>Embryophyta</taxon>
        <taxon>Tracheophyta</taxon>
        <taxon>Spermatophyta</taxon>
        <taxon>Magnoliopsida</taxon>
        <taxon>eudicotyledons</taxon>
        <taxon>Gunneridae</taxon>
        <taxon>Pentapetalae</taxon>
        <taxon>rosids</taxon>
        <taxon>fabids</taxon>
        <taxon>Rosales</taxon>
        <taxon>Rosaceae</taxon>
        <taxon>Amygdaloideae</taxon>
        <taxon>Amygdaleae</taxon>
        <taxon>Prunus</taxon>
    </lineage>
</organism>
<keyword evidence="11" id="KW-0460">Magnesium</keyword>
<evidence type="ECO:0000256" key="2">
    <source>
        <dbReference type="ARBA" id="ARBA00006495"/>
    </source>
</evidence>
<evidence type="ECO:0000256" key="11">
    <source>
        <dbReference type="ARBA" id="ARBA00022842"/>
    </source>
</evidence>
<dbReference type="OrthoDB" id="1652964at2759"/>
<dbReference type="EC" id="2.7.1.36" evidence="3"/>
<keyword evidence="5" id="KW-0444">Lipid biosynthesis</keyword>
<evidence type="ECO:0000313" key="20">
    <source>
        <dbReference type="Proteomes" id="UP000250321"/>
    </source>
</evidence>
<keyword evidence="13" id="KW-0756">Sterol biosynthesis</keyword>
<dbReference type="InterPro" id="IPR006205">
    <property type="entry name" value="Mev_gal_kin"/>
</dbReference>
<dbReference type="FunFam" id="3.30.70.890:FF:000003">
    <property type="entry name" value="Mevalonate kinase"/>
    <property type="match status" value="1"/>
</dbReference>
<protein>
    <recommendedName>
        <fullName evidence="3">mevalonate kinase</fullName>
        <ecNumber evidence="3">2.7.1.36</ecNumber>
    </recommendedName>
</protein>
<proteinExistence type="inferred from homology"/>
<dbReference type="InterPro" id="IPR013750">
    <property type="entry name" value="GHMP_kinase_C_dom"/>
</dbReference>
<evidence type="ECO:0000256" key="1">
    <source>
        <dbReference type="ARBA" id="ARBA00004496"/>
    </source>
</evidence>